<organism evidence="10 11">
    <name type="scientific">Saguinus oedipus</name>
    <name type="common">Cotton-top tamarin</name>
    <name type="synonym">Oedipomidas oedipus</name>
    <dbReference type="NCBI Taxonomy" id="9490"/>
    <lineage>
        <taxon>Eukaryota</taxon>
        <taxon>Metazoa</taxon>
        <taxon>Chordata</taxon>
        <taxon>Craniata</taxon>
        <taxon>Vertebrata</taxon>
        <taxon>Euteleostomi</taxon>
        <taxon>Mammalia</taxon>
        <taxon>Eutheria</taxon>
        <taxon>Euarchontoglires</taxon>
        <taxon>Primates</taxon>
        <taxon>Haplorrhini</taxon>
        <taxon>Platyrrhini</taxon>
        <taxon>Cebidae</taxon>
        <taxon>Callitrichinae</taxon>
        <taxon>Saguinus</taxon>
    </lineage>
</organism>
<dbReference type="Proteomes" id="UP001266305">
    <property type="component" value="Unassembled WGS sequence"/>
</dbReference>
<evidence type="ECO:0000313" key="11">
    <source>
        <dbReference type="Proteomes" id="UP001266305"/>
    </source>
</evidence>
<keyword evidence="2 8" id="KW-0812">Transmembrane</keyword>
<evidence type="ECO:0000259" key="9">
    <source>
        <dbReference type="PROSITE" id="PS50262"/>
    </source>
</evidence>
<dbReference type="PANTHER" id="PTHR24237">
    <property type="entry name" value="G-PROTEIN COUPLED RECEPTOR"/>
    <property type="match status" value="1"/>
</dbReference>
<protein>
    <recommendedName>
        <fullName evidence="9">G-protein coupled receptors family 1 profile domain-containing protein</fullName>
    </recommendedName>
</protein>
<keyword evidence="3 8" id="KW-1133">Transmembrane helix</keyword>
<evidence type="ECO:0000256" key="6">
    <source>
        <dbReference type="ARBA" id="ARBA00023170"/>
    </source>
</evidence>
<keyword evidence="11" id="KW-1185">Reference proteome</keyword>
<evidence type="ECO:0000256" key="8">
    <source>
        <dbReference type="SAM" id="Phobius"/>
    </source>
</evidence>
<keyword evidence="4" id="KW-0297">G-protein coupled receptor</keyword>
<feature type="transmembrane region" description="Helical" evidence="8">
    <location>
        <begin position="137"/>
        <end position="156"/>
    </location>
</feature>
<dbReference type="Gene3D" id="1.20.1070.10">
    <property type="entry name" value="Rhodopsin 7-helix transmembrane proteins"/>
    <property type="match status" value="2"/>
</dbReference>
<evidence type="ECO:0000256" key="7">
    <source>
        <dbReference type="ARBA" id="ARBA00023224"/>
    </source>
</evidence>
<comment type="caution">
    <text evidence="10">The sequence shown here is derived from an EMBL/GenBank/DDBJ whole genome shotgun (WGS) entry which is preliminary data.</text>
</comment>
<feature type="transmembrane region" description="Helical" evidence="8">
    <location>
        <begin position="20"/>
        <end position="44"/>
    </location>
</feature>
<evidence type="ECO:0000256" key="2">
    <source>
        <dbReference type="ARBA" id="ARBA00022692"/>
    </source>
</evidence>
<dbReference type="PANTHER" id="PTHR24237:SF38">
    <property type="entry name" value="G-PROTEIN COUPLED RECEPTORS FAMILY 1 PROFILE DOMAIN-CONTAINING PROTEIN"/>
    <property type="match status" value="1"/>
</dbReference>
<sequence>MDTVLPGHASSCRPHLRAQVASVVLPLFCTALLVFSALGNILALRLACQKGRKMNSTGIYLVHLAVSDLLLTVALPGRVVYYTLAFQGGALQADGVHALHQHLWGALPHGLLKREPLPGCDLCPLGPRIQMAGRARLICVAVWTLAQLQMAPLLLMPMTTPLAGKLACMLYSSMELVLGLPLMVLVACAVGFCKPVGLILFCYVKISWTLCRTAWENPLSSREGCHRRACLLMLLVLGVVLVCFSPYHLNIMQFMARRLLCPPSCAQRRAFELCLQATVALMNMNCSFNPTIYFFASTYYRKWLLGILKLKASSSSPSSPGKASSETPSVTQARGSVCLAEHVV</sequence>
<evidence type="ECO:0000256" key="4">
    <source>
        <dbReference type="ARBA" id="ARBA00023040"/>
    </source>
</evidence>
<dbReference type="PROSITE" id="PS50262">
    <property type="entry name" value="G_PROTEIN_RECEP_F1_2"/>
    <property type="match status" value="1"/>
</dbReference>
<dbReference type="PRINTS" id="PR00237">
    <property type="entry name" value="GPCRRHODOPSN"/>
</dbReference>
<name>A0ABQ9WB45_SAGOE</name>
<evidence type="ECO:0000256" key="1">
    <source>
        <dbReference type="ARBA" id="ARBA00004141"/>
    </source>
</evidence>
<evidence type="ECO:0000313" key="10">
    <source>
        <dbReference type="EMBL" id="KAK2118848.1"/>
    </source>
</evidence>
<evidence type="ECO:0000256" key="3">
    <source>
        <dbReference type="ARBA" id="ARBA00022989"/>
    </source>
</evidence>
<feature type="transmembrane region" description="Helical" evidence="8">
    <location>
        <begin position="229"/>
        <end position="249"/>
    </location>
</feature>
<keyword evidence="6" id="KW-0675">Receptor</keyword>
<dbReference type="SUPFAM" id="SSF81321">
    <property type="entry name" value="Family A G protein-coupled receptor-like"/>
    <property type="match status" value="2"/>
</dbReference>
<reference evidence="10 11" key="1">
    <citation type="submission" date="2023-05" db="EMBL/GenBank/DDBJ databases">
        <title>B98-5 Cell Line De Novo Hybrid Assembly: An Optical Mapping Approach.</title>
        <authorList>
            <person name="Kananen K."/>
            <person name="Auerbach J.A."/>
            <person name="Kautto E."/>
            <person name="Blachly J.S."/>
        </authorList>
    </citation>
    <scope>NUCLEOTIDE SEQUENCE [LARGE SCALE GENOMIC DNA]</scope>
    <source>
        <strain evidence="10">B95-8</strain>
        <tissue evidence="10">Cell line</tissue>
    </source>
</reference>
<evidence type="ECO:0000256" key="5">
    <source>
        <dbReference type="ARBA" id="ARBA00023136"/>
    </source>
</evidence>
<feature type="transmembrane region" description="Helical" evidence="8">
    <location>
        <begin position="176"/>
        <end position="204"/>
    </location>
</feature>
<keyword evidence="5 8" id="KW-0472">Membrane</keyword>
<dbReference type="Pfam" id="PF00001">
    <property type="entry name" value="7tm_1"/>
    <property type="match status" value="1"/>
</dbReference>
<feature type="domain" description="G-protein coupled receptors family 1 profile" evidence="9">
    <location>
        <begin position="39"/>
        <end position="293"/>
    </location>
</feature>
<accession>A0ABQ9WB45</accession>
<comment type="subcellular location">
    <subcellularLocation>
        <location evidence="1">Membrane</location>
        <topology evidence="1">Multi-pass membrane protein</topology>
    </subcellularLocation>
</comment>
<dbReference type="EMBL" id="JASSZA010000001">
    <property type="protein sequence ID" value="KAK2118848.1"/>
    <property type="molecule type" value="Genomic_DNA"/>
</dbReference>
<proteinExistence type="predicted"/>
<gene>
    <name evidence="10" type="ORF">P7K49_000234</name>
</gene>
<keyword evidence="7" id="KW-0807">Transducer</keyword>
<dbReference type="InterPro" id="IPR047160">
    <property type="entry name" value="GP183-like"/>
</dbReference>
<dbReference type="InterPro" id="IPR000276">
    <property type="entry name" value="GPCR_Rhodpsn"/>
</dbReference>
<dbReference type="InterPro" id="IPR017452">
    <property type="entry name" value="GPCR_Rhodpsn_7TM"/>
</dbReference>